<keyword evidence="5" id="KW-0190">Covalent protein-DNA linkage</keyword>
<keyword evidence="6" id="KW-0238">DNA-binding</keyword>
<dbReference type="PANTHER" id="PTHR13604:SF0">
    <property type="entry name" value="ABASIC SITE PROCESSING PROTEIN HMCES"/>
    <property type="match status" value="1"/>
</dbReference>
<accession>A0A0J1HAF5</accession>
<dbReference type="AlphaFoldDB" id="A0A0J1HAF5"/>
<evidence type="ECO:0000256" key="1">
    <source>
        <dbReference type="ARBA" id="ARBA00008136"/>
    </source>
</evidence>
<dbReference type="PANTHER" id="PTHR13604">
    <property type="entry name" value="DC12-RELATED"/>
    <property type="match status" value="1"/>
</dbReference>
<dbReference type="GO" id="GO:0016829">
    <property type="term" value="F:lyase activity"/>
    <property type="evidence" value="ECO:0007669"/>
    <property type="project" value="UniProtKB-KW"/>
</dbReference>
<protein>
    <recommendedName>
        <fullName evidence="8">Abasic site processing protein</fullName>
        <ecNumber evidence="8">3.4.-.-</ecNumber>
    </recommendedName>
</protein>
<dbReference type="GO" id="GO:0106300">
    <property type="term" value="P:protein-DNA covalent cross-linking repair"/>
    <property type="evidence" value="ECO:0007669"/>
    <property type="project" value="InterPro"/>
</dbReference>
<dbReference type="PATRIC" id="fig|320778.3.peg.2756"/>
<name>A0A0J1HAF5_9GAMM</name>
<evidence type="ECO:0000313" key="10">
    <source>
        <dbReference type="Proteomes" id="UP000035909"/>
    </source>
</evidence>
<evidence type="ECO:0000313" key="9">
    <source>
        <dbReference type="EMBL" id="KLV08669.1"/>
    </source>
</evidence>
<dbReference type="Gene3D" id="3.90.1680.10">
    <property type="entry name" value="SOS response associated peptidase-like"/>
    <property type="match status" value="1"/>
</dbReference>
<keyword evidence="10" id="KW-1185">Reference proteome</keyword>
<evidence type="ECO:0000256" key="3">
    <source>
        <dbReference type="ARBA" id="ARBA00022763"/>
    </source>
</evidence>
<sequence>MCGRFSIDSWLAKMVRDEMECEYSPQENMDLRPTNEVTVLIHQQACYQPLLTHWGIQPGWATHMIINAQSETAAQKKTFRDAMANHRCLVPCSGWYEWRDEGNPRKQKYRFAHAEQQPLYMAGIWFPADEPKLVLLTAEADDQCLPYHHRMPLLVGRAQANEWLSGQAPRASVPLAITPC</sequence>
<comment type="similarity">
    <text evidence="1 8">Belongs to the SOS response-associated peptidase family.</text>
</comment>
<evidence type="ECO:0000256" key="6">
    <source>
        <dbReference type="ARBA" id="ARBA00023125"/>
    </source>
</evidence>
<keyword evidence="3" id="KW-0227">DNA damage</keyword>
<keyword evidence="4 8" id="KW-0378">Hydrolase</keyword>
<dbReference type="InterPro" id="IPR003738">
    <property type="entry name" value="SRAP"/>
</dbReference>
<dbReference type="Pfam" id="PF02586">
    <property type="entry name" value="SRAP"/>
    <property type="match status" value="1"/>
</dbReference>
<evidence type="ECO:0000256" key="4">
    <source>
        <dbReference type="ARBA" id="ARBA00022801"/>
    </source>
</evidence>
<dbReference type="EC" id="3.4.-.-" evidence="8"/>
<evidence type="ECO:0000256" key="8">
    <source>
        <dbReference type="RuleBase" id="RU364100"/>
    </source>
</evidence>
<evidence type="ECO:0000256" key="5">
    <source>
        <dbReference type="ARBA" id="ARBA00023124"/>
    </source>
</evidence>
<dbReference type="GO" id="GO:0006508">
    <property type="term" value="P:proteolysis"/>
    <property type="evidence" value="ECO:0007669"/>
    <property type="project" value="UniProtKB-KW"/>
</dbReference>
<dbReference type="GO" id="GO:0003697">
    <property type="term" value="F:single-stranded DNA binding"/>
    <property type="evidence" value="ECO:0007669"/>
    <property type="project" value="InterPro"/>
</dbReference>
<dbReference type="GO" id="GO:0008233">
    <property type="term" value="F:peptidase activity"/>
    <property type="evidence" value="ECO:0007669"/>
    <property type="project" value="UniProtKB-KW"/>
</dbReference>
<dbReference type="SUPFAM" id="SSF143081">
    <property type="entry name" value="BB1717-like"/>
    <property type="match status" value="1"/>
</dbReference>
<comment type="caution">
    <text evidence="9">The sequence shown here is derived from an EMBL/GenBank/DDBJ whole genome shotgun (WGS) entry which is preliminary data.</text>
</comment>
<keyword evidence="7" id="KW-0456">Lyase</keyword>
<organism evidence="9 10">
    <name type="scientific">Photobacterium ganghwense</name>
    <dbReference type="NCBI Taxonomy" id="320778"/>
    <lineage>
        <taxon>Bacteria</taxon>
        <taxon>Pseudomonadati</taxon>
        <taxon>Pseudomonadota</taxon>
        <taxon>Gammaproteobacteria</taxon>
        <taxon>Vibrionales</taxon>
        <taxon>Vibrionaceae</taxon>
        <taxon>Photobacterium</taxon>
    </lineage>
</organism>
<reference evidence="9 10" key="1">
    <citation type="submission" date="2015-05" db="EMBL/GenBank/DDBJ databases">
        <title>Photobacterium galathea sp. nov.</title>
        <authorList>
            <person name="Machado H."/>
            <person name="Gram L."/>
        </authorList>
    </citation>
    <scope>NUCLEOTIDE SEQUENCE [LARGE SCALE GENOMIC DNA]</scope>
    <source>
        <strain evidence="9 10">DSM 22954</strain>
    </source>
</reference>
<evidence type="ECO:0000256" key="7">
    <source>
        <dbReference type="ARBA" id="ARBA00023239"/>
    </source>
</evidence>
<dbReference type="STRING" id="320778.ABT57_12630"/>
<dbReference type="EMBL" id="LDOU01000013">
    <property type="protein sequence ID" value="KLV08669.1"/>
    <property type="molecule type" value="Genomic_DNA"/>
</dbReference>
<keyword evidence="2 8" id="KW-0645">Protease</keyword>
<proteinExistence type="inferred from homology"/>
<gene>
    <name evidence="9" type="ORF">ABT57_12630</name>
</gene>
<dbReference type="Proteomes" id="UP000035909">
    <property type="component" value="Unassembled WGS sequence"/>
</dbReference>
<dbReference type="InterPro" id="IPR036590">
    <property type="entry name" value="SRAP-like"/>
</dbReference>
<dbReference type="RefSeq" id="WP_047885596.1">
    <property type="nucleotide sequence ID" value="NZ_LDOU01000013.1"/>
</dbReference>
<evidence type="ECO:0000256" key="2">
    <source>
        <dbReference type="ARBA" id="ARBA00022670"/>
    </source>
</evidence>